<dbReference type="InterPro" id="IPR040605">
    <property type="entry name" value="Glyco_hydro2_dom5"/>
</dbReference>
<dbReference type="SUPFAM" id="SSF51445">
    <property type="entry name" value="(Trans)glycosidases"/>
    <property type="match status" value="1"/>
</dbReference>
<dbReference type="EMBL" id="BAAAND010000008">
    <property type="protein sequence ID" value="GAA1598349.1"/>
    <property type="molecule type" value="Genomic_DNA"/>
</dbReference>
<feature type="domain" description="Glycoside hydrolase family 2 immunoglobulin-like beta-sandwich" evidence="4">
    <location>
        <begin position="153"/>
        <end position="243"/>
    </location>
</feature>
<dbReference type="SUPFAM" id="SSF49785">
    <property type="entry name" value="Galactose-binding domain-like"/>
    <property type="match status" value="1"/>
</dbReference>
<evidence type="ECO:0000259" key="4">
    <source>
        <dbReference type="Pfam" id="PF00703"/>
    </source>
</evidence>
<dbReference type="Proteomes" id="UP001500190">
    <property type="component" value="Unassembled WGS sequence"/>
</dbReference>
<dbReference type="InterPro" id="IPR051913">
    <property type="entry name" value="GH2_Domain-Containing"/>
</dbReference>
<comment type="caution">
    <text evidence="8">The sequence shown here is derived from an EMBL/GenBank/DDBJ whole genome shotgun (WGS) entry which is preliminary data.</text>
</comment>
<dbReference type="InterPro" id="IPR023232">
    <property type="entry name" value="Glyco_hydro_2_AS"/>
</dbReference>
<dbReference type="InterPro" id="IPR006102">
    <property type="entry name" value="Ig-like_GH2"/>
</dbReference>
<dbReference type="InterPro" id="IPR013783">
    <property type="entry name" value="Ig-like_fold"/>
</dbReference>
<evidence type="ECO:0000313" key="9">
    <source>
        <dbReference type="Proteomes" id="UP001500190"/>
    </source>
</evidence>
<feature type="domain" description="Glycoside hydrolase family 2" evidence="7">
    <location>
        <begin position="611"/>
        <end position="700"/>
    </location>
</feature>
<dbReference type="InterPro" id="IPR008964">
    <property type="entry name" value="Invasin/intimin_cell_adhesion"/>
</dbReference>
<evidence type="ECO:0000313" key="8">
    <source>
        <dbReference type="EMBL" id="GAA1598349.1"/>
    </source>
</evidence>
<dbReference type="InterPro" id="IPR006103">
    <property type="entry name" value="Glyco_hydro_2_cat"/>
</dbReference>
<evidence type="ECO:0000259" key="7">
    <source>
        <dbReference type="Pfam" id="PF18565"/>
    </source>
</evidence>
<accession>A0ABP4Q439</accession>
<keyword evidence="3" id="KW-0326">Glycosidase</keyword>
<sequence>MDEWRFGRLTDEAAVTPAYDDSGFEAVTLPHTVVPLSWRDWEADSWEGRWCYRRWVDVPDDARRVFVDVDGALHAASVYVNGQLAGSQQGGYLAHAHEVTSLVRPGGNLIAVVLDTRWLPIPPNGHPDGHGAVDYYQPGGLSRSVNLRFEPDTFISDLYARPVDVLDPAARRLEVTCSLDGEPQQVNVELRTADGRSIAAGSGSRLTLRDLDVQLWSPDFPTLYDVVARLGNGSERTVRIGFREARFEVDGFYLNGERVELFGLNRHQIFPWTGMAMPDRVQRRDAEILRNELNCTMVRCAHYPQSPAFLDACDELGLLVFEEIPGWQYVGDAAWQELVVADVERMIRRDRNRPSVVVWGVRVNESANYPDLYRRTQEAAKALDPDRATSGAMLASEYSTDDFHQDVFAYNDYAHDEAGATLLEPLPGIPYLVTEAIGSLAGPHFYRRTDPQEVQARQAFLHAQVHRQAAVDDRYLGVVAWQAFDYDSENGWVDHRLKCNGVADTFRIPKLGAAIYQAQVAPSRRPVVAPAFYWDDAAPDELMICSNCEALEVFLDGERVATVLPDTEGFGGLPYPPSFLTHPGPGELRVDGYVAGHLVISRSFSSTPDHLQLVADDAEIVADGTDLTRVVLQATDAHGNLLPATGAVAFDLDGPGQLVGETTFPLESNGGAVAVWVRASRPGLLTLTATHSALGSAAVTVTAV</sequence>
<dbReference type="Gene3D" id="2.60.40.10">
    <property type="entry name" value="Immunoglobulins"/>
    <property type="match status" value="2"/>
</dbReference>
<dbReference type="PROSITE" id="PS00608">
    <property type="entry name" value="GLYCOSYL_HYDROL_F2_2"/>
    <property type="match status" value="1"/>
</dbReference>
<feature type="domain" description="Glycoside hydrolase family 2 catalytic" evidence="5">
    <location>
        <begin position="251"/>
        <end position="520"/>
    </location>
</feature>
<gene>
    <name evidence="8" type="ORF">GCM10009742_52150</name>
</gene>
<comment type="similarity">
    <text evidence="1">Belongs to the glycosyl hydrolase 2 family.</text>
</comment>
<name>A0ABP4Q439_9ACTN</name>
<keyword evidence="9" id="KW-1185">Reference proteome</keyword>
<dbReference type="PRINTS" id="PR00132">
    <property type="entry name" value="GLHYDRLASE2"/>
</dbReference>
<dbReference type="GO" id="GO:0016787">
    <property type="term" value="F:hydrolase activity"/>
    <property type="evidence" value="ECO:0007669"/>
    <property type="project" value="UniProtKB-KW"/>
</dbReference>
<dbReference type="PANTHER" id="PTHR42732:SF1">
    <property type="entry name" value="BETA-MANNOSIDASE"/>
    <property type="match status" value="1"/>
</dbReference>
<dbReference type="SUPFAM" id="SSF49303">
    <property type="entry name" value="beta-Galactosidase/glucuronidase domain"/>
    <property type="match status" value="1"/>
</dbReference>
<dbReference type="Gene3D" id="3.20.20.80">
    <property type="entry name" value="Glycosidases"/>
    <property type="match status" value="1"/>
</dbReference>
<evidence type="ECO:0000256" key="3">
    <source>
        <dbReference type="ARBA" id="ARBA00023295"/>
    </source>
</evidence>
<dbReference type="InterPro" id="IPR006101">
    <property type="entry name" value="Glyco_hydro_2"/>
</dbReference>
<keyword evidence="2 8" id="KW-0378">Hydrolase</keyword>
<dbReference type="RefSeq" id="WP_344195841.1">
    <property type="nucleotide sequence ID" value="NZ_BAAAND010000008.1"/>
</dbReference>
<protein>
    <submittedName>
        <fullName evidence="8">Glycoside hydrolase family 2 TIM barrel-domain containing protein</fullName>
    </submittedName>
</protein>
<evidence type="ECO:0000259" key="6">
    <source>
        <dbReference type="Pfam" id="PF02837"/>
    </source>
</evidence>
<dbReference type="InterPro" id="IPR006104">
    <property type="entry name" value="Glyco_hydro_2_N"/>
</dbReference>
<feature type="domain" description="Glycosyl hydrolases family 2 sugar binding" evidence="6">
    <location>
        <begin position="14"/>
        <end position="148"/>
    </location>
</feature>
<organism evidence="8 9">
    <name type="scientific">Kribbella karoonensis</name>
    <dbReference type="NCBI Taxonomy" id="324851"/>
    <lineage>
        <taxon>Bacteria</taxon>
        <taxon>Bacillati</taxon>
        <taxon>Actinomycetota</taxon>
        <taxon>Actinomycetes</taxon>
        <taxon>Propionibacteriales</taxon>
        <taxon>Kribbellaceae</taxon>
        <taxon>Kribbella</taxon>
    </lineage>
</organism>
<dbReference type="InterPro" id="IPR017853">
    <property type="entry name" value="GH"/>
</dbReference>
<dbReference type="SUPFAM" id="SSF49373">
    <property type="entry name" value="Invasin/intimin cell-adhesion fragments"/>
    <property type="match status" value="1"/>
</dbReference>
<dbReference type="Pfam" id="PF02837">
    <property type="entry name" value="Glyco_hydro_2_N"/>
    <property type="match status" value="1"/>
</dbReference>
<evidence type="ECO:0000256" key="2">
    <source>
        <dbReference type="ARBA" id="ARBA00022801"/>
    </source>
</evidence>
<evidence type="ECO:0000259" key="5">
    <source>
        <dbReference type="Pfam" id="PF02836"/>
    </source>
</evidence>
<dbReference type="PANTHER" id="PTHR42732">
    <property type="entry name" value="BETA-GALACTOSIDASE"/>
    <property type="match status" value="1"/>
</dbReference>
<dbReference type="Pfam" id="PF18565">
    <property type="entry name" value="Glyco_hydro2_C5"/>
    <property type="match status" value="1"/>
</dbReference>
<dbReference type="InterPro" id="IPR008979">
    <property type="entry name" value="Galactose-bd-like_sf"/>
</dbReference>
<dbReference type="Pfam" id="PF02836">
    <property type="entry name" value="Glyco_hydro_2_C"/>
    <property type="match status" value="1"/>
</dbReference>
<dbReference type="Gene3D" id="2.60.120.260">
    <property type="entry name" value="Galactose-binding domain-like"/>
    <property type="match status" value="1"/>
</dbReference>
<dbReference type="Pfam" id="PF00703">
    <property type="entry name" value="Glyco_hydro_2"/>
    <property type="match status" value="1"/>
</dbReference>
<proteinExistence type="inferred from homology"/>
<reference evidence="9" key="1">
    <citation type="journal article" date="2019" name="Int. J. Syst. Evol. Microbiol.">
        <title>The Global Catalogue of Microorganisms (GCM) 10K type strain sequencing project: providing services to taxonomists for standard genome sequencing and annotation.</title>
        <authorList>
            <consortium name="The Broad Institute Genomics Platform"/>
            <consortium name="The Broad Institute Genome Sequencing Center for Infectious Disease"/>
            <person name="Wu L."/>
            <person name="Ma J."/>
        </authorList>
    </citation>
    <scope>NUCLEOTIDE SEQUENCE [LARGE SCALE GENOMIC DNA]</scope>
    <source>
        <strain evidence="9">JCM 14304</strain>
    </source>
</reference>
<dbReference type="InterPro" id="IPR036156">
    <property type="entry name" value="Beta-gal/glucu_dom_sf"/>
</dbReference>
<evidence type="ECO:0000256" key="1">
    <source>
        <dbReference type="ARBA" id="ARBA00007401"/>
    </source>
</evidence>